<keyword evidence="1" id="KW-0862">Zinc</keyword>
<keyword evidence="1" id="KW-0479">Metal-binding</keyword>
<dbReference type="InterPro" id="IPR036875">
    <property type="entry name" value="Znf_CCHC_sf"/>
</dbReference>
<dbReference type="Gene3D" id="4.10.60.10">
    <property type="entry name" value="Zinc finger, CCHC-type"/>
    <property type="match status" value="1"/>
</dbReference>
<dbReference type="InterPro" id="IPR001878">
    <property type="entry name" value="Znf_CCHC"/>
</dbReference>
<proteinExistence type="predicted"/>
<dbReference type="PANTHER" id="PTHR10492:SF101">
    <property type="entry name" value="ATP-DEPENDENT DNA HELICASE"/>
    <property type="match status" value="1"/>
</dbReference>
<keyword evidence="4" id="KW-1185">Reference proteome</keyword>
<dbReference type="SUPFAM" id="SSF57756">
    <property type="entry name" value="Retrovirus zinc finger-like domains"/>
    <property type="match status" value="1"/>
</dbReference>
<dbReference type="Pfam" id="PF00098">
    <property type="entry name" value="zf-CCHC"/>
    <property type="match status" value="1"/>
</dbReference>
<dbReference type="Proteomes" id="UP000826656">
    <property type="component" value="Unassembled WGS sequence"/>
</dbReference>
<dbReference type="PROSITE" id="PS50158">
    <property type="entry name" value="ZF_CCHC"/>
    <property type="match status" value="1"/>
</dbReference>
<sequence length="243" mass="28318">MTRTLCYSCKEYGHIASNCNKKFRNYCKQQGHIIKKCPPRPQNRRFNIFHDGINGSTIDNASSGQVLTPEMGENIIVFQEERCPESILNSPDIVKTKFTEWFEAKKEYKDARDLTYSDFPTRWVWDATGKRWTRRKKEKSVGRIYFAHPASGERFYMRMLLNFVKGSTSFKSIRTINGVRYDTYKEACYALGLLEDDKEWNDCLAEAACWASGNELRNLFVTILIHLIHPNFGGATMKFYQKI</sequence>
<organism evidence="3 4">
    <name type="scientific">Solanum tuberosum</name>
    <name type="common">Potato</name>
    <dbReference type="NCBI Taxonomy" id="4113"/>
    <lineage>
        <taxon>Eukaryota</taxon>
        <taxon>Viridiplantae</taxon>
        <taxon>Streptophyta</taxon>
        <taxon>Embryophyta</taxon>
        <taxon>Tracheophyta</taxon>
        <taxon>Spermatophyta</taxon>
        <taxon>Magnoliopsida</taxon>
        <taxon>eudicotyledons</taxon>
        <taxon>Gunneridae</taxon>
        <taxon>Pentapetalae</taxon>
        <taxon>asterids</taxon>
        <taxon>lamiids</taxon>
        <taxon>Solanales</taxon>
        <taxon>Solanaceae</taxon>
        <taxon>Solanoideae</taxon>
        <taxon>Solaneae</taxon>
        <taxon>Solanum</taxon>
    </lineage>
</organism>
<dbReference type="SMART" id="SM00343">
    <property type="entry name" value="ZnF_C2HC"/>
    <property type="match status" value="2"/>
</dbReference>
<keyword evidence="1" id="KW-0863">Zinc-finger</keyword>
<evidence type="ECO:0000313" key="4">
    <source>
        <dbReference type="Proteomes" id="UP000826656"/>
    </source>
</evidence>
<dbReference type="EMBL" id="JAIVGD010000013">
    <property type="protein sequence ID" value="KAH0761544.1"/>
    <property type="molecule type" value="Genomic_DNA"/>
</dbReference>
<gene>
    <name evidence="3" type="ORF">KY290_017617</name>
</gene>
<accession>A0ABQ7VDA7</accession>
<protein>
    <recommendedName>
        <fullName evidence="2">CCHC-type domain-containing protein</fullName>
    </recommendedName>
</protein>
<dbReference type="PANTHER" id="PTHR10492">
    <property type="match status" value="1"/>
</dbReference>
<evidence type="ECO:0000256" key="1">
    <source>
        <dbReference type="PROSITE-ProRule" id="PRU00047"/>
    </source>
</evidence>
<evidence type="ECO:0000313" key="3">
    <source>
        <dbReference type="EMBL" id="KAH0761544.1"/>
    </source>
</evidence>
<feature type="domain" description="CCHC-type" evidence="2">
    <location>
        <begin position="6"/>
        <end position="19"/>
    </location>
</feature>
<reference evidence="3 4" key="1">
    <citation type="journal article" date="2021" name="bioRxiv">
        <title>Chromosome-scale and haplotype-resolved genome assembly of a tetraploid potato cultivar.</title>
        <authorList>
            <person name="Sun H."/>
            <person name="Jiao W.-B."/>
            <person name="Krause K."/>
            <person name="Campoy J.A."/>
            <person name="Goel M."/>
            <person name="Folz-Donahue K."/>
            <person name="Kukat C."/>
            <person name="Huettel B."/>
            <person name="Schneeberger K."/>
        </authorList>
    </citation>
    <scope>NUCLEOTIDE SEQUENCE [LARGE SCALE GENOMIC DNA]</scope>
    <source>
        <strain evidence="3">SolTubOtavaFocal</strain>
        <tissue evidence="3">Leaves</tissue>
    </source>
</reference>
<evidence type="ECO:0000259" key="2">
    <source>
        <dbReference type="PROSITE" id="PS50158"/>
    </source>
</evidence>
<comment type="caution">
    <text evidence="3">The sequence shown here is derived from an EMBL/GenBank/DDBJ whole genome shotgun (WGS) entry which is preliminary data.</text>
</comment>
<name>A0ABQ7VDA7_SOLTU</name>